<evidence type="ECO:0000256" key="3">
    <source>
        <dbReference type="ARBA" id="ARBA00023163"/>
    </source>
</evidence>
<sequence>MNIKTIAKLAGVSISTVSKIINNYPDVSEATRQHVLKIMEQHGYQPAAGAASSTKLNALKKSQIVAVVFAGKLNVDFSHPFFIEVLNAFKKQIGLLGYDLLLFSNEKFHDSGEDYLARCRHYRVDGCVIIAGDEIEPSIYDLARSEIPCIGVDLKLDGPNTSYIMSDNVKISHKVIEHFYINGYRDIGYLGITGMTGVMKIREDAFREALGHFNMPLNEDWFVYSDGFLEQQGYAAAMRLIDGGSLPRALFASTDLLALGALRAFRERGIRVPEDIALVGCDDINACRYVTPALTTVRQDKERIGRLAAMMLYDQMHNQVQPNAIMVEPQLVVRQSCGARPLWESPASGERS</sequence>
<dbReference type="Gene3D" id="3.40.50.2300">
    <property type="match status" value="2"/>
</dbReference>
<reference evidence="5 6" key="1">
    <citation type="submission" date="2021-04" db="EMBL/GenBank/DDBJ databases">
        <authorList>
            <person name="Rakotoarivonina H."/>
        </authorList>
    </citation>
    <scope>NUCLEOTIDE SEQUENCE [LARGE SCALE GENOMIC DNA]</scope>
    <source>
        <strain evidence="5 6">XE</strain>
    </source>
</reference>
<evidence type="ECO:0000313" key="5">
    <source>
        <dbReference type="EMBL" id="CAG5081739.1"/>
    </source>
</evidence>
<evidence type="ECO:0000256" key="2">
    <source>
        <dbReference type="ARBA" id="ARBA00023125"/>
    </source>
</evidence>
<evidence type="ECO:0000313" key="6">
    <source>
        <dbReference type="Proteomes" id="UP000681526"/>
    </source>
</evidence>
<dbReference type="PANTHER" id="PTHR30146:SF109">
    <property type="entry name" value="HTH-TYPE TRANSCRIPTIONAL REGULATOR GALS"/>
    <property type="match status" value="1"/>
</dbReference>
<dbReference type="SUPFAM" id="SSF47413">
    <property type="entry name" value="lambda repressor-like DNA-binding domains"/>
    <property type="match status" value="1"/>
</dbReference>
<comment type="caution">
    <text evidence="5">The sequence shown here is derived from an EMBL/GenBank/DDBJ whole genome shotgun (WGS) entry which is preliminary data.</text>
</comment>
<evidence type="ECO:0000256" key="1">
    <source>
        <dbReference type="ARBA" id="ARBA00023015"/>
    </source>
</evidence>
<dbReference type="InterPro" id="IPR010982">
    <property type="entry name" value="Lambda_DNA-bd_dom_sf"/>
</dbReference>
<dbReference type="CDD" id="cd06267">
    <property type="entry name" value="PBP1_LacI_sugar_binding-like"/>
    <property type="match status" value="1"/>
</dbReference>
<proteinExistence type="predicted"/>
<evidence type="ECO:0000259" key="4">
    <source>
        <dbReference type="PROSITE" id="PS50932"/>
    </source>
</evidence>
<dbReference type="Pfam" id="PF00356">
    <property type="entry name" value="LacI"/>
    <property type="match status" value="1"/>
</dbReference>
<accession>A0ABM8V1T8</accession>
<dbReference type="InterPro" id="IPR000843">
    <property type="entry name" value="HTH_LacI"/>
</dbReference>
<dbReference type="InterPro" id="IPR028082">
    <property type="entry name" value="Peripla_BP_I"/>
</dbReference>
<dbReference type="SMART" id="SM00354">
    <property type="entry name" value="HTH_LACI"/>
    <property type="match status" value="1"/>
</dbReference>
<keyword evidence="1" id="KW-0805">Transcription regulation</keyword>
<keyword evidence="2" id="KW-0238">DNA-binding</keyword>
<dbReference type="PROSITE" id="PS50932">
    <property type="entry name" value="HTH_LACI_2"/>
    <property type="match status" value="1"/>
</dbReference>
<name>A0ABM8V1T8_THEXY</name>
<dbReference type="Proteomes" id="UP000681526">
    <property type="component" value="Unassembled WGS sequence"/>
</dbReference>
<dbReference type="PANTHER" id="PTHR30146">
    <property type="entry name" value="LACI-RELATED TRANSCRIPTIONAL REPRESSOR"/>
    <property type="match status" value="1"/>
</dbReference>
<dbReference type="CDD" id="cd01392">
    <property type="entry name" value="HTH_LacI"/>
    <property type="match status" value="1"/>
</dbReference>
<keyword evidence="6" id="KW-1185">Reference proteome</keyword>
<dbReference type="EMBL" id="CAJRAY010000024">
    <property type="protein sequence ID" value="CAG5081739.1"/>
    <property type="molecule type" value="Genomic_DNA"/>
</dbReference>
<dbReference type="Pfam" id="PF13377">
    <property type="entry name" value="Peripla_BP_3"/>
    <property type="match status" value="1"/>
</dbReference>
<dbReference type="SUPFAM" id="SSF53822">
    <property type="entry name" value="Periplasmic binding protein-like I"/>
    <property type="match status" value="1"/>
</dbReference>
<gene>
    <name evidence="5" type="primary">txxe 1207-exuR</name>
    <name evidence="5" type="ORF">TXXE_05390</name>
</gene>
<dbReference type="RefSeq" id="WP_213483768.1">
    <property type="nucleotide sequence ID" value="NZ_CAJRAY010000024.1"/>
</dbReference>
<keyword evidence="3" id="KW-0804">Transcription</keyword>
<dbReference type="Gene3D" id="1.10.260.40">
    <property type="entry name" value="lambda repressor-like DNA-binding domains"/>
    <property type="match status" value="1"/>
</dbReference>
<feature type="domain" description="HTH lacI-type" evidence="4">
    <location>
        <begin position="1"/>
        <end position="55"/>
    </location>
</feature>
<dbReference type="InterPro" id="IPR046335">
    <property type="entry name" value="LacI/GalR-like_sensor"/>
</dbReference>
<protein>
    <submittedName>
        <fullName evidence="5">Transcriptional regulator, LacI family (HTH and periplasmic-binding domains)</fullName>
    </submittedName>
</protein>
<organism evidence="5 6">
    <name type="scientific">Thermobacillus xylanilyticus</name>
    <dbReference type="NCBI Taxonomy" id="76633"/>
    <lineage>
        <taxon>Bacteria</taxon>
        <taxon>Bacillati</taxon>
        <taxon>Bacillota</taxon>
        <taxon>Bacilli</taxon>
        <taxon>Bacillales</taxon>
        <taxon>Paenibacillaceae</taxon>
        <taxon>Thermobacillus</taxon>
    </lineage>
</organism>